<dbReference type="AlphaFoldDB" id="A0A5B9W6L3"/>
<accession>A0A5B9W6L3</accession>
<name>A0A5B9W6L3_9BACT</name>
<dbReference type="InterPro" id="IPR002716">
    <property type="entry name" value="PIN_dom"/>
</dbReference>
<evidence type="ECO:0000259" key="1">
    <source>
        <dbReference type="Pfam" id="PF01850"/>
    </source>
</evidence>
<dbReference type="CDD" id="cd09854">
    <property type="entry name" value="PIN_VapC-like"/>
    <property type="match status" value="1"/>
</dbReference>
<dbReference type="OrthoDB" id="291270at2"/>
<dbReference type="RefSeq" id="WP_148595390.1">
    <property type="nucleotide sequence ID" value="NZ_CP042997.1"/>
</dbReference>
<reference evidence="2 3" key="1">
    <citation type="submission" date="2019-08" db="EMBL/GenBank/DDBJ databases">
        <title>Deep-cultivation of Planctomycetes and their phenomic and genomic characterization uncovers novel biology.</title>
        <authorList>
            <person name="Wiegand S."/>
            <person name="Jogler M."/>
            <person name="Boedeker C."/>
            <person name="Pinto D."/>
            <person name="Vollmers J."/>
            <person name="Rivas-Marin E."/>
            <person name="Kohn T."/>
            <person name="Peeters S.H."/>
            <person name="Heuer A."/>
            <person name="Rast P."/>
            <person name="Oberbeckmann S."/>
            <person name="Bunk B."/>
            <person name="Jeske O."/>
            <person name="Meyerdierks A."/>
            <person name="Storesund J.E."/>
            <person name="Kallscheuer N."/>
            <person name="Luecker S."/>
            <person name="Lage O.M."/>
            <person name="Pohl T."/>
            <person name="Merkel B.J."/>
            <person name="Hornburger P."/>
            <person name="Mueller R.-W."/>
            <person name="Bruemmer F."/>
            <person name="Labrenz M."/>
            <person name="Spormann A.M."/>
            <person name="Op den Camp H."/>
            <person name="Overmann J."/>
            <person name="Amann R."/>
            <person name="Jetten M.S.M."/>
            <person name="Mascher T."/>
            <person name="Medema M.H."/>
            <person name="Devos D.P."/>
            <person name="Kaster A.-K."/>
            <person name="Ovreas L."/>
            <person name="Rohde M."/>
            <person name="Galperin M.Y."/>
            <person name="Jogler C."/>
        </authorList>
    </citation>
    <scope>NUCLEOTIDE SEQUENCE [LARGE SCALE GENOMIC DNA]</scope>
    <source>
        <strain evidence="2 3">OJF2</strain>
    </source>
</reference>
<feature type="domain" description="PIN" evidence="1">
    <location>
        <begin position="4"/>
        <end position="131"/>
    </location>
</feature>
<dbReference type="SUPFAM" id="SSF88723">
    <property type="entry name" value="PIN domain-like"/>
    <property type="match status" value="1"/>
</dbReference>
<organism evidence="2 3">
    <name type="scientific">Aquisphaera giovannonii</name>
    <dbReference type="NCBI Taxonomy" id="406548"/>
    <lineage>
        <taxon>Bacteria</taxon>
        <taxon>Pseudomonadati</taxon>
        <taxon>Planctomycetota</taxon>
        <taxon>Planctomycetia</taxon>
        <taxon>Isosphaerales</taxon>
        <taxon>Isosphaeraceae</taxon>
        <taxon>Aquisphaera</taxon>
    </lineage>
</organism>
<dbReference type="Proteomes" id="UP000324233">
    <property type="component" value="Chromosome"/>
</dbReference>
<dbReference type="Gene3D" id="3.40.50.1010">
    <property type="entry name" value="5'-nuclease"/>
    <property type="match status" value="1"/>
</dbReference>
<dbReference type="Pfam" id="PF01850">
    <property type="entry name" value="PIN"/>
    <property type="match status" value="1"/>
</dbReference>
<proteinExistence type="predicted"/>
<evidence type="ECO:0000313" key="3">
    <source>
        <dbReference type="Proteomes" id="UP000324233"/>
    </source>
</evidence>
<protein>
    <recommendedName>
        <fullName evidence="1">PIN domain-containing protein</fullName>
    </recommendedName>
</protein>
<gene>
    <name evidence="2" type="ORF">OJF2_41630</name>
</gene>
<dbReference type="EMBL" id="CP042997">
    <property type="protein sequence ID" value="QEH35610.1"/>
    <property type="molecule type" value="Genomic_DNA"/>
</dbReference>
<evidence type="ECO:0000313" key="2">
    <source>
        <dbReference type="EMBL" id="QEH35610.1"/>
    </source>
</evidence>
<dbReference type="InterPro" id="IPR029060">
    <property type="entry name" value="PIN-like_dom_sf"/>
</dbReference>
<keyword evidence="3" id="KW-1185">Reference proteome</keyword>
<dbReference type="KEGG" id="agv:OJF2_41630"/>
<sequence length="148" mass="16373">MNHLVDTNILCRLAEPGHAMHQAALDAVKLLAARGDQLHIVPQNLYEFWVVCTRPVSLNGMGRTAVEALSELRSLKSLFDLLDETPRVFQVWEQLVSTRPVLGRNAHDARLVAAMMVHGLTHILTFNAQDFRGYQGIIAVSPGGILQP</sequence>